<proteinExistence type="predicted"/>
<name>A0A6N9HN97_9BURK</name>
<dbReference type="RefSeq" id="WP_161027620.1">
    <property type="nucleotide sequence ID" value="NZ_WWCJ01000019.1"/>
</dbReference>
<reference evidence="1 2" key="1">
    <citation type="submission" date="2019-12" db="EMBL/GenBank/DDBJ databases">
        <title>Novel species isolated from a subtropical stream in China.</title>
        <authorList>
            <person name="Lu H."/>
        </authorList>
    </citation>
    <scope>NUCLEOTIDE SEQUENCE [LARGE SCALE GENOMIC DNA]</scope>
    <source>
        <strain evidence="1 2">DS3</strain>
    </source>
</reference>
<dbReference type="EMBL" id="WWCJ01000019">
    <property type="protein sequence ID" value="MYN04663.1"/>
    <property type="molecule type" value="Genomic_DNA"/>
</dbReference>
<dbReference type="Proteomes" id="UP000448575">
    <property type="component" value="Unassembled WGS sequence"/>
</dbReference>
<organism evidence="1 2">
    <name type="scientific">Pseudoduganella guangdongensis</name>
    <dbReference type="NCBI Taxonomy" id="2692179"/>
    <lineage>
        <taxon>Bacteria</taxon>
        <taxon>Pseudomonadati</taxon>
        <taxon>Pseudomonadota</taxon>
        <taxon>Betaproteobacteria</taxon>
        <taxon>Burkholderiales</taxon>
        <taxon>Oxalobacteraceae</taxon>
        <taxon>Telluria group</taxon>
        <taxon>Pseudoduganella</taxon>
    </lineage>
</organism>
<accession>A0A6N9HN97</accession>
<keyword evidence="2" id="KW-1185">Reference proteome</keyword>
<sequence length="184" mass="19777">MNNTTERKLQEALLLRSRPGEDGLALEDAVLRAALDGSRPLSAAQLAALQASPLTLRRFRHLALERKRAQAALGWQGSRGMLRAASTAGELTVLVTDDGSWSLHFVPQGAGWQVILKLEAAAGFAAQLLARRPMLRVTDGGGAVLLQGRLDADGECERAWPFEQAPEQHFQAHGALFAVEPLGP</sequence>
<gene>
    <name evidence="1" type="ORF">GTP41_21445</name>
</gene>
<comment type="caution">
    <text evidence="1">The sequence shown here is derived from an EMBL/GenBank/DDBJ whole genome shotgun (WGS) entry which is preliminary data.</text>
</comment>
<protein>
    <submittedName>
        <fullName evidence="1">Uncharacterized protein</fullName>
    </submittedName>
</protein>
<evidence type="ECO:0000313" key="2">
    <source>
        <dbReference type="Proteomes" id="UP000448575"/>
    </source>
</evidence>
<dbReference type="AlphaFoldDB" id="A0A6N9HN97"/>
<evidence type="ECO:0000313" key="1">
    <source>
        <dbReference type="EMBL" id="MYN04663.1"/>
    </source>
</evidence>